<accession>A0A1Z4KHI1</accession>
<feature type="coiled-coil region" evidence="1">
    <location>
        <begin position="56"/>
        <end position="97"/>
    </location>
</feature>
<keyword evidence="1" id="KW-0175">Coiled coil</keyword>
<reference evidence="2 3" key="1">
    <citation type="submission" date="2017-06" db="EMBL/GenBank/DDBJ databases">
        <title>Genome sequencing of cyanobaciteial culture collection at National Institute for Environmental Studies (NIES).</title>
        <authorList>
            <person name="Hirose Y."/>
            <person name="Shimura Y."/>
            <person name="Fujisawa T."/>
            <person name="Nakamura Y."/>
            <person name="Kawachi M."/>
        </authorList>
    </citation>
    <scope>NUCLEOTIDE SEQUENCE [LARGE SCALE GENOMIC DNA]</scope>
    <source>
        <strain evidence="2 3">NIES-23</strain>
    </source>
</reference>
<evidence type="ECO:0000313" key="3">
    <source>
        <dbReference type="Proteomes" id="UP000217507"/>
    </source>
</evidence>
<organism evidence="2 3">
    <name type="scientific">Trichormus variabilis NIES-23</name>
    <dbReference type="NCBI Taxonomy" id="1973479"/>
    <lineage>
        <taxon>Bacteria</taxon>
        <taxon>Bacillati</taxon>
        <taxon>Cyanobacteriota</taxon>
        <taxon>Cyanophyceae</taxon>
        <taxon>Nostocales</taxon>
        <taxon>Nostocaceae</taxon>
        <taxon>Trichormus</taxon>
    </lineage>
</organism>
<dbReference type="Proteomes" id="UP000217507">
    <property type="component" value="Chromosome"/>
</dbReference>
<dbReference type="AlphaFoldDB" id="A0A1Z4KHI1"/>
<sequence>MPQHPLNIGIEVVPANVINLIAFNNAVRNNASRLTQKQLRKNQVKHKVKFYLQDTEESLRAEVANLQQKLAVVKQEKAELESLLQQQEKEKKLQLQEMQIEIDLNKLAHQVAEITQTEYFQQLQIEVKYLRNSKIS</sequence>
<evidence type="ECO:0000313" key="2">
    <source>
        <dbReference type="EMBL" id="BAY68421.1"/>
    </source>
</evidence>
<dbReference type="EMBL" id="AP018216">
    <property type="protein sequence ID" value="BAY68421.1"/>
    <property type="molecule type" value="Genomic_DNA"/>
</dbReference>
<proteinExistence type="predicted"/>
<evidence type="ECO:0000256" key="1">
    <source>
        <dbReference type="SAM" id="Coils"/>
    </source>
</evidence>
<name>A0A1Z4KHI1_ANAVA</name>
<gene>
    <name evidence="2" type="ORF">NIES23_12070</name>
</gene>
<protein>
    <submittedName>
        <fullName evidence="2">Uncharacterized protein</fullName>
    </submittedName>
</protein>